<dbReference type="OrthoDB" id="7550533at2759"/>
<feature type="transmembrane region" description="Helical" evidence="10">
    <location>
        <begin position="83"/>
        <end position="104"/>
    </location>
</feature>
<dbReference type="InParanoid" id="A0A7E5WND0"/>
<evidence type="ECO:0000256" key="8">
    <source>
        <dbReference type="ARBA" id="ARBA00023170"/>
    </source>
</evidence>
<keyword evidence="11" id="KW-1185">Reference proteome</keyword>
<feature type="transmembrane region" description="Helical" evidence="10">
    <location>
        <begin position="48"/>
        <end position="71"/>
    </location>
</feature>
<dbReference type="GO" id="GO:0005549">
    <property type="term" value="F:odorant binding"/>
    <property type="evidence" value="ECO:0007669"/>
    <property type="project" value="InterPro"/>
</dbReference>
<comment type="caution">
    <text evidence="10">Lacks conserved residue(s) required for the propagation of feature annotation.</text>
</comment>
<reference evidence="12" key="1">
    <citation type="submission" date="2025-08" db="UniProtKB">
        <authorList>
            <consortium name="RefSeq"/>
        </authorList>
    </citation>
    <scope>IDENTIFICATION</scope>
</reference>
<evidence type="ECO:0000256" key="3">
    <source>
        <dbReference type="ARBA" id="ARBA00022606"/>
    </source>
</evidence>
<dbReference type="GO" id="GO:0004984">
    <property type="term" value="F:olfactory receptor activity"/>
    <property type="evidence" value="ECO:0007669"/>
    <property type="project" value="InterPro"/>
</dbReference>
<dbReference type="KEGG" id="tnl:113503751"/>
<keyword evidence="7 10" id="KW-0472">Membrane</keyword>
<dbReference type="Pfam" id="PF02949">
    <property type="entry name" value="7tm_6"/>
    <property type="match status" value="1"/>
</dbReference>
<evidence type="ECO:0000256" key="5">
    <source>
        <dbReference type="ARBA" id="ARBA00022725"/>
    </source>
</evidence>
<dbReference type="GO" id="GO:0005886">
    <property type="term" value="C:plasma membrane"/>
    <property type="evidence" value="ECO:0007669"/>
    <property type="project" value="UniProtKB-SubCell"/>
</dbReference>
<feature type="transmembrane region" description="Helical" evidence="10">
    <location>
        <begin position="148"/>
        <end position="167"/>
    </location>
</feature>
<keyword evidence="8 10" id="KW-0675">Receptor</keyword>
<keyword evidence="3 10" id="KW-0716">Sensory transduction</keyword>
<dbReference type="PANTHER" id="PTHR21137">
    <property type="entry name" value="ODORANT RECEPTOR"/>
    <property type="match status" value="1"/>
</dbReference>
<keyword evidence="5 10" id="KW-0552">Olfaction</keyword>
<dbReference type="Proteomes" id="UP000322000">
    <property type="component" value="Chromosome 20"/>
</dbReference>
<evidence type="ECO:0000313" key="11">
    <source>
        <dbReference type="Proteomes" id="UP000322000"/>
    </source>
</evidence>
<feature type="transmembrane region" description="Helical" evidence="10">
    <location>
        <begin position="309"/>
        <end position="327"/>
    </location>
</feature>
<name>A0A7E5WND0_TRINI</name>
<accession>A0A7E5WND0</accession>
<comment type="subcellular location">
    <subcellularLocation>
        <location evidence="1 10">Cell membrane</location>
        <topology evidence="1 10">Multi-pass membrane protein</topology>
    </subcellularLocation>
</comment>
<sequence>MGRKITEEIRKFGLEYCDLPTMLSNVSDMLRILTLNIDGRNNKPIPTFFYVLTISVSITYFYVYVFSGIWFTFVRCRETGDLVAAAIVFSLNSTSEVAIIKLFYMRIYEKKLKNLTNRYLACDALVVKGSRFAQNMTKALRSVKKRAIIYWLVLMVDAVLYVAQPIVTPGQHLTVDAYVIFGLEPMFQSPNYEIAAVVMAIDVIFICYTVANVSGFLIVIIGYTEAQMLSLSDEMLHLWSDAQNHYQKTMKEWSNFESVYFENKIFSDYKEEDILNQYIKENLVDIIGRHAVNVNLLEEIEYAMRGPNAVGFLFLITGLIAELLGGLNNTMLQIPFTLIQVGVDCYIGQKVMDANIRFEQAVYDCKWENFNESNKKIVLVMLQNSQKTMTLSAGGMATLSFSSFMSIIKSSYSAYTTLGSMI</sequence>
<keyword evidence="2" id="KW-1003">Cell membrane</keyword>
<keyword evidence="9 10" id="KW-0807">Transducer</keyword>
<evidence type="ECO:0000256" key="1">
    <source>
        <dbReference type="ARBA" id="ARBA00004651"/>
    </source>
</evidence>
<comment type="similarity">
    <text evidence="10">Belongs to the insect chemoreceptor superfamily. Heteromeric odorant receptor channel (TC 1.A.69) family.</text>
</comment>
<evidence type="ECO:0000256" key="10">
    <source>
        <dbReference type="RuleBase" id="RU351113"/>
    </source>
</evidence>
<keyword evidence="4 10" id="KW-0812">Transmembrane</keyword>
<dbReference type="PANTHER" id="PTHR21137:SF35">
    <property type="entry name" value="ODORANT RECEPTOR 19A-RELATED"/>
    <property type="match status" value="1"/>
</dbReference>
<dbReference type="GeneID" id="113503751"/>
<dbReference type="GO" id="GO:0007165">
    <property type="term" value="P:signal transduction"/>
    <property type="evidence" value="ECO:0007669"/>
    <property type="project" value="UniProtKB-KW"/>
</dbReference>
<protein>
    <recommendedName>
        <fullName evidence="10">Odorant receptor</fullName>
    </recommendedName>
</protein>
<gene>
    <name evidence="12" type="primary">LOC113503751</name>
</gene>
<evidence type="ECO:0000313" key="12">
    <source>
        <dbReference type="RefSeq" id="XP_026741636.1"/>
    </source>
</evidence>
<evidence type="ECO:0000256" key="9">
    <source>
        <dbReference type="ARBA" id="ARBA00023224"/>
    </source>
</evidence>
<evidence type="ECO:0000256" key="4">
    <source>
        <dbReference type="ARBA" id="ARBA00022692"/>
    </source>
</evidence>
<dbReference type="InterPro" id="IPR004117">
    <property type="entry name" value="7tm6_olfct_rcpt"/>
</dbReference>
<keyword evidence="6 10" id="KW-1133">Transmembrane helix</keyword>
<dbReference type="AlphaFoldDB" id="A0A7E5WND0"/>
<evidence type="ECO:0000256" key="6">
    <source>
        <dbReference type="ARBA" id="ARBA00022989"/>
    </source>
</evidence>
<proteinExistence type="inferred from homology"/>
<evidence type="ECO:0000256" key="2">
    <source>
        <dbReference type="ARBA" id="ARBA00022475"/>
    </source>
</evidence>
<dbReference type="RefSeq" id="XP_026741636.1">
    <property type="nucleotide sequence ID" value="XM_026885835.1"/>
</dbReference>
<feature type="transmembrane region" description="Helical" evidence="10">
    <location>
        <begin position="194"/>
        <end position="223"/>
    </location>
</feature>
<organism evidence="11 12">
    <name type="scientific">Trichoplusia ni</name>
    <name type="common">Cabbage looper</name>
    <dbReference type="NCBI Taxonomy" id="7111"/>
    <lineage>
        <taxon>Eukaryota</taxon>
        <taxon>Metazoa</taxon>
        <taxon>Ecdysozoa</taxon>
        <taxon>Arthropoda</taxon>
        <taxon>Hexapoda</taxon>
        <taxon>Insecta</taxon>
        <taxon>Pterygota</taxon>
        <taxon>Neoptera</taxon>
        <taxon>Endopterygota</taxon>
        <taxon>Lepidoptera</taxon>
        <taxon>Glossata</taxon>
        <taxon>Ditrysia</taxon>
        <taxon>Noctuoidea</taxon>
        <taxon>Noctuidae</taxon>
        <taxon>Plusiinae</taxon>
        <taxon>Trichoplusia</taxon>
    </lineage>
</organism>
<evidence type="ECO:0000256" key="7">
    <source>
        <dbReference type="ARBA" id="ARBA00023136"/>
    </source>
</evidence>